<dbReference type="RefSeq" id="WP_379191787.1">
    <property type="nucleotide sequence ID" value="NZ_JBHSOW010000116.1"/>
</dbReference>
<evidence type="ECO:0000313" key="1">
    <source>
        <dbReference type="EMBL" id="MFC5653129.1"/>
    </source>
</evidence>
<keyword evidence="2" id="KW-1185">Reference proteome</keyword>
<dbReference type="EMBL" id="JBHSOW010000116">
    <property type="protein sequence ID" value="MFC5653129.1"/>
    <property type="molecule type" value="Genomic_DNA"/>
</dbReference>
<name>A0ABW0W7Z7_9BACL</name>
<protein>
    <recommendedName>
        <fullName evidence="3">DUF3992 domain-containing protein</fullName>
    </recommendedName>
</protein>
<evidence type="ECO:0008006" key="3">
    <source>
        <dbReference type="Google" id="ProtNLM"/>
    </source>
</evidence>
<sequence length="149" mass="16132">MVTTKKALINAKKKRTAKSKANIRKTFSTGILRRNPAAVYALVDVLNLGSATANDIAVQVFDWSSGVAVPLPVVPCNTPICKVTLFSGRSTFLYADVSKVEFKYEVRITRLAANKNVILNVTGVSGTPFTPQAGGTVLQHSLVEVKRKR</sequence>
<evidence type="ECO:0000313" key="2">
    <source>
        <dbReference type="Proteomes" id="UP001596047"/>
    </source>
</evidence>
<proteinExistence type="predicted"/>
<dbReference type="Proteomes" id="UP001596047">
    <property type="component" value="Unassembled WGS sequence"/>
</dbReference>
<reference evidence="2" key="1">
    <citation type="journal article" date="2019" name="Int. J. Syst. Evol. Microbiol.">
        <title>The Global Catalogue of Microorganisms (GCM) 10K type strain sequencing project: providing services to taxonomists for standard genome sequencing and annotation.</title>
        <authorList>
            <consortium name="The Broad Institute Genomics Platform"/>
            <consortium name="The Broad Institute Genome Sequencing Center for Infectious Disease"/>
            <person name="Wu L."/>
            <person name="Ma J."/>
        </authorList>
    </citation>
    <scope>NUCLEOTIDE SEQUENCE [LARGE SCALE GENOMIC DNA]</scope>
    <source>
        <strain evidence="2">CGMCC 1.3240</strain>
    </source>
</reference>
<organism evidence="1 2">
    <name type="scientific">Paenibacillus solisilvae</name>
    <dbReference type="NCBI Taxonomy" id="2486751"/>
    <lineage>
        <taxon>Bacteria</taxon>
        <taxon>Bacillati</taxon>
        <taxon>Bacillota</taxon>
        <taxon>Bacilli</taxon>
        <taxon>Bacillales</taxon>
        <taxon>Paenibacillaceae</taxon>
        <taxon>Paenibacillus</taxon>
    </lineage>
</organism>
<accession>A0ABW0W7Z7</accession>
<gene>
    <name evidence="1" type="ORF">ACFPYJ_29265</name>
</gene>
<comment type="caution">
    <text evidence="1">The sequence shown here is derived from an EMBL/GenBank/DDBJ whole genome shotgun (WGS) entry which is preliminary data.</text>
</comment>